<dbReference type="EMBL" id="JAFNME010000027">
    <property type="protein sequence ID" value="MBO1250428.1"/>
    <property type="molecule type" value="Genomic_DNA"/>
</dbReference>
<keyword evidence="4" id="KW-1185">Reference proteome</keyword>
<evidence type="ECO:0000313" key="3">
    <source>
        <dbReference type="EMBL" id="MBO1250428.1"/>
    </source>
</evidence>
<dbReference type="PANTHER" id="PTHR43639">
    <property type="entry name" value="OXIDOREDUCTASE, SHORT-CHAIN DEHYDROGENASE/REDUCTASE FAMILY (AFU_ORTHOLOGUE AFUA_5G02870)"/>
    <property type="match status" value="1"/>
</dbReference>
<protein>
    <submittedName>
        <fullName evidence="3">SDR family oxidoreductase</fullName>
    </submittedName>
</protein>
<gene>
    <name evidence="3" type="ORF">J1777_11425</name>
</gene>
<dbReference type="Pfam" id="PF13561">
    <property type="entry name" value="adh_short_C2"/>
    <property type="match status" value="1"/>
</dbReference>
<dbReference type="RefSeq" id="WP_207575826.1">
    <property type="nucleotide sequence ID" value="NZ_JAFNME010000027.1"/>
</dbReference>
<comment type="similarity">
    <text evidence="1">Belongs to the short-chain dehydrogenases/reductases (SDR) family.</text>
</comment>
<dbReference type="Proteomes" id="UP000664731">
    <property type="component" value="Unassembled WGS sequence"/>
</dbReference>
<dbReference type="Gene3D" id="3.40.50.720">
    <property type="entry name" value="NAD(P)-binding Rossmann-like Domain"/>
    <property type="match status" value="1"/>
</dbReference>
<dbReference type="PRINTS" id="PR00081">
    <property type="entry name" value="GDHRDH"/>
</dbReference>
<dbReference type="AlphaFoldDB" id="A0A939KFH6"/>
<evidence type="ECO:0000313" key="4">
    <source>
        <dbReference type="Proteomes" id="UP000664731"/>
    </source>
</evidence>
<dbReference type="InterPro" id="IPR002347">
    <property type="entry name" value="SDR_fam"/>
</dbReference>
<dbReference type="InterPro" id="IPR036291">
    <property type="entry name" value="NAD(P)-bd_dom_sf"/>
</dbReference>
<organism evidence="3 4">
    <name type="scientific">Comamonas denitrificans</name>
    <dbReference type="NCBI Taxonomy" id="117506"/>
    <lineage>
        <taxon>Bacteria</taxon>
        <taxon>Pseudomonadati</taxon>
        <taxon>Pseudomonadota</taxon>
        <taxon>Betaproteobacteria</taxon>
        <taxon>Burkholderiales</taxon>
        <taxon>Comamonadaceae</taxon>
        <taxon>Comamonas</taxon>
    </lineage>
</organism>
<evidence type="ECO:0000256" key="1">
    <source>
        <dbReference type="ARBA" id="ARBA00006484"/>
    </source>
</evidence>
<comment type="caution">
    <text evidence="3">The sequence shown here is derived from an EMBL/GenBank/DDBJ whole genome shotgun (WGS) entry which is preliminary data.</text>
</comment>
<dbReference type="PANTHER" id="PTHR43639:SF1">
    <property type="entry name" value="SHORT-CHAIN DEHYDROGENASE_REDUCTASE FAMILY PROTEIN"/>
    <property type="match status" value="1"/>
</dbReference>
<accession>A0A939KFH6</accession>
<dbReference type="SUPFAM" id="SSF51735">
    <property type="entry name" value="NAD(P)-binding Rossmann-fold domains"/>
    <property type="match status" value="1"/>
</dbReference>
<keyword evidence="2" id="KW-0560">Oxidoreductase</keyword>
<proteinExistence type="inferred from homology"/>
<sequence>MNKLPFLSADSAAAPPPQPPSWVLITGGAARLGKALCLAFADAGWNVVLHYRHSHAAAQQVQALVQAKGQQCTLLQADLAQPHAAQQLLADCAMALGGQPLRCVVNNASQFEPDTAATAQAQGLQAHWQTNTATPLLLGNGLLAWAQQHPSPAPGWFSVLHILDQKVHNLNPDYFSYTVSKLALERSVALQAQALAPWVRVCGISPGLMFLSGPQTQDNFDRASRVNLLQAPIDPAQVAASAVFVAETAALNGCTLPVDNGQHLVPLGRDVMFAIEPTLHGAGAQEPPL</sequence>
<reference evidence="3" key="1">
    <citation type="submission" date="2021-03" db="EMBL/GenBank/DDBJ databases">
        <title>Comamonas denitrificans.</title>
        <authorList>
            <person name="Finster K."/>
        </authorList>
    </citation>
    <scope>NUCLEOTIDE SEQUENCE</scope>
    <source>
        <strain evidence="3">MM2021_4</strain>
    </source>
</reference>
<evidence type="ECO:0000256" key="2">
    <source>
        <dbReference type="ARBA" id="ARBA00023002"/>
    </source>
</evidence>
<dbReference type="GO" id="GO:0016491">
    <property type="term" value="F:oxidoreductase activity"/>
    <property type="evidence" value="ECO:0007669"/>
    <property type="project" value="UniProtKB-KW"/>
</dbReference>
<name>A0A939KFH6_9BURK</name>